<evidence type="ECO:0000256" key="1">
    <source>
        <dbReference type="SAM" id="SignalP"/>
    </source>
</evidence>
<dbReference type="PROSITE" id="PS51318">
    <property type="entry name" value="TAT"/>
    <property type="match status" value="1"/>
</dbReference>
<keyword evidence="3" id="KW-1185">Reference proteome</keyword>
<feature type="chain" id="PRO_5015467342" description="Subtilisin inhibitor-like" evidence="1">
    <location>
        <begin position="38"/>
        <end position="119"/>
    </location>
</feature>
<evidence type="ECO:0008006" key="4">
    <source>
        <dbReference type="Google" id="ProtNLM"/>
    </source>
</evidence>
<dbReference type="OrthoDB" id="4337660at2"/>
<dbReference type="Proteomes" id="UP000238176">
    <property type="component" value="Unassembled WGS sequence"/>
</dbReference>
<dbReference type="EMBL" id="PVTJ01000001">
    <property type="protein sequence ID" value="PRY62544.1"/>
    <property type="molecule type" value="Genomic_DNA"/>
</dbReference>
<comment type="caution">
    <text evidence="2">The sequence shown here is derived from an EMBL/GenBank/DDBJ whole genome shotgun (WGS) entry which is preliminary data.</text>
</comment>
<gene>
    <name evidence="2" type="ORF">B0I28_101878</name>
</gene>
<reference evidence="2 3" key="1">
    <citation type="submission" date="2018-03" db="EMBL/GenBank/DDBJ databases">
        <title>Genomic Encyclopedia of Type Strains, Phase III (KMG-III): the genomes of soil and plant-associated and newly described type strains.</title>
        <authorList>
            <person name="Whitman W."/>
        </authorList>
    </citation>
    <scope>NUCLEOTIDE SEQUENCE [LARGE SCALE GENOMIC DNA]</scope>
    <source>
        <strain evidence="2 3">CGMCC 4.7067</strain>
    </source>
</reference>
<evidence type="ECO:0000313" key="3">
    <source>
        <dbReference type="Proteomes" id="UP000238176"/>
    </source>
</evidence>
<evidence type="ECO:0000313" key="2">
    <source>
        <dbReference type="EMBL" id="PRY62544.1"/>
    </source>
</evidence>
<dbReference type="InterPro" id="IPR006311">
    <property type="entry name" value="TAT_signal"/>
</dbReference>
<dbReference type="RefSeq" id="WP_146147961.1">
    <property type="nucleotide sequence ID" value="NZ_PVTJ01000001.1"/>
</dbReference>
<organism evidence="2 3">
    <name type="scientific">Glycomyces artemisiae</name>
    <dbReference type="NCBI Taxonomy" id="1076443"/>
    <lineage>
        <taxon>Bacteria</taxon>
        <taxon>Bacillati</taxon>
        <taxon>Actinomycetota</taxon>
        <taxon>Actinomycetes</taxon>
        <taxon>Glycomycetales</taxon>
        <taxon>Glycomycetaceae</taxon>
        <taxon>Glycomyces</taxon>
    </lineage>
</organism>
<dbReference type="AlphaFoldDB" id="A0A2T0UXD0"/>
<accession>A0A2T0UXD0</accession>
<name>A0A2T0UXD0_9ACTN</name>
<proteinExistence type="predicted"/>
<feature type="signal peptide" evidence="1">
    <location>
        <begin position="1"/>
        <end position="37"/>
    </location>
</feature>
<sequence length="119" mass="11974">MNRSIDHRRTMGMALAALLAAAAFALTFALTASPAHAADTGGPAAAVATAADGDVSAQTSADCVYYLRAVGYEVGPKRTQACNTGGSGSWGAKAFCMIGLMDGGVSEYHADNACTLAAR</sequence>
<keyword evidence="1" id="KW-0732">Signal</keyword>
<protein>
    <recommendedName>
        <fullName evidence="4">Subtilisin inhibitor-like</fullName>
    </recommendedName>
</protein>